<dbReference type="AlphaFoldDB" id="A0A378QKZ8"/>
<evidence type="ECO:0000313" key="1">
    <source>
        <dbReference type="EMBL" id="STZ01569.1"/>
    </source>
</evidence>
<accession>A0A378QKZ8</accession>
<organism evidence="1 2">
    <name type="scientific">Moraxella caprae</name>
    <dbReference type="NCBI Taxonomy" id="90240"/>
    <lineage>
        <taxon>Bacteria</taxon>
        <taxon>Pseudomonadati</taxon>
        <taxon>Pseudomonadota</taxon>
        <taxon>Gammaproteobacteria</taxon>
        <taxon>Moraxellales</taxon>
        <taxon>Moraxellaceae</taxon>
        <taxon>Moraxella</taxon>
    </lineage>
</organism>
<dbReference type="EMBL" id="UGQB01000002">
    <property type="protein sequence ID" value="STZ01569.1"/>
    <property type="molecule type" value="Genomic_DNA"/>
</dbReference>
<reference evidence="1 2" key="1">
    <citation type="submission" date="2018-06" db="EMBL/GenBank/DDBJ databases">
        <authorList>
            <consortium name="Pathogen Informatics"/>
            <person name="Doyle S."/>
        </authorList>
    </citation>
    <scope>NUCLEOTIDE SEQUENCE [LARGE SCALE GENOMIC DNA]</scope>
    <source>
        <strain evidence="1 2">NCTC12877</strain>
    </source>
</reference>
<dbReference type="Proteomes" id="UP000254065">
    <property type="component" value="Unassembled WGS sequence"/>
</dbReference>
<proteinExistence type="predicted"/>
<name>A0A378QKZ8_9GAMM</name>
<keyword evidence="2" id="KW-1185">Reference proteome</keyword>
<evidence type="ECO:0000313" key="2">
    <source>
        <dbReference type="Proteomes" id="UP000254065"/>
    </source>
</evidence>
<dbReference type="RefSeq" id="WP_029103650.1">
    <property type="nucleotide sequence ID" value="NZ_UGQB01000002.1"/>
</dbReference>
<sequence length="80" mass="8975">MTKQVRLVHDPIGLQIIIGDDDGVIGITQSQAKDLMIHYDKSESKYILRYYAFSAIIIEEVAIELIRFGANKAENVPIAN</sequence>
<gene>
    <name evidence="1" type="ORF">NCTC12877_00032</name>
</gene>
<dbReference type="STRING" id="1122244.GCA_000426885_02275"/>
<protein>
    <submittedName>
        <fullName evidence="1">Uncharacterized protein</fullName>
    </submittedName>
</protein>